<organism evidence="1">
    <name type="scientific">marine sediment metagenome</name>
    <dbReference type="NCBI Taxonomy" id="412755"/>
    <lineage>
        <taxon>unclassified sequences</taxon>
        <taxon>metagenomes</taxon>
        <taxon>ecological metagenomes</taxon>
    </lineage>
</organism>
<reference evidence="1" key="1">
    <citation type="journal article" date="2015" name="Nature">
        <title>Complex archaea that bridge the gap between prokaryotes and eukaryotes.</title>
        <authorList>
            <person name="Spang A."/>
            <person name="Saw J.H."/>
            <person name="Jorgensen S.L."/>
            <person name="Zaremba-Niedzwiedzka K."/>
            <person name="Martijn J."/>
            <person name="Lind A.E."/>
            <person name="van Eijk R."/>
            <person name="Schleper C."/>
            <person name="Guy L."/>
            <person name="Ettema T.J."/>
        </authorList>
    </citation>
    <scope>NUCLEOTIDE SEQUENCE</scope>
</reference>
<proteinExistence type="predicted"/>
<dbReference type="EMBL" id="LAZR01032785">
    <property type="protein sequence ID" value="KKL49915.1"/>
    <property type="molecule type" value="Genomic_DNA"/>
</dbReference>
<protein>
    <submittedName>
        <fullName evidence="1">Uncharacterized protein</fullName>
    </submittedName>
</protein>
<dbReference type="AlphaFoldDB" id="A0A0F9EY34"/>
<gene>
    <name evidence="1" type="ORF">LCGC14_2310730</name>
</gene>
<sequence>MVSPDNVVSPDRFKVKLPPVEQLLKDLEKPETMRAALCGLIELREPRGFEGIKKIIYEVQPPTVWASLVNGVKEKALAGANG</sequence>
<comment type="caution">
    <text evidence="1">The sequence shown here is derived from an EMBL/GenBank/DDBJ whole genome shotgun (WGS) entry which is preliminary data.</text>
</comment>
<evidence type="ECO:0000313" key="1">
    <source>
        <dbReference type="EMBL" id="KKL49915.1"/>
    </source>
</evidence>
<accession>A0A0F9EY34</accession>
<name>A0A0F9EY34_9ZZZZ</name>